<dbReference type="InterPro" id="IPR036277">
    <property type="entry name" value="SMC_hinge_sf"/>
</dbReference>
<dbReference type="OrthoDB" id="10255539at2759"/>
<dbReference type="SUPFAM" id="SSF75553">
    <property type="entry name" value="Smc hinge domain"/>
    <property type="match status" value="1"/>
</dbReference>
<dbReference type="Gene3D" id="1.10.287.1490">
    <property type="match status" value="1"/>
</dbReference>
<dbReference type="AlphaFoldDB" id="A0A9W8AMN3"/>
<dbReference type="InterPro" id="IPR003395">
    <property type="entry name" value="RecF/RecN/SMC_N"/>
</dbReference>
<dbReference type="CDD" id="cd03273">
    <property type="entry name" value="ABC_SMC2_euk"/>
    <property type="match status" value="1"/>
</dbReference>
<proteinExistence type="inferred from homology"/>
<dbReference type="Gene3D" id="3.30.70.1620">
    <property type="match status" value="1"/>
</dbReference>
<comment type="subcellular location">
    <subcellularLocation>
        <location evidence="1 11">Nucleus</location>
    </subcellularLocation>
</comment>
<sequence>MRVEEVIIDGFKSYAARTNITGWDPEFNAITGLNGSGKSNVLDAICFVLGLKNLSHVRANNLKDLVYKRGQAGITKASVTITFNNEDRSKSPMGYEHCSHISVTRQILVNGKNKYMINGHNAQEQAVANLYQSVQLNVNNPHFLIMQGKITQVLNMKAPEILSMIEEAAGTRMFEERKEKAHKTMTKKEKKVEEITAILNEEITPKLDKLRNEKRAFLEYQKLEIEVDRLTRLVVAHEYVQNREKLNQSDQDQRAQLDRREQLTGRLATLKTEVANLQRDIKLIEADKQSKVAAGGRFAELQQTADRFAKDLVRGKTQRDLKATTREEEQQNLDGLTANLNETETALAEKRRRVADLNERFESVRTEHDERAQQLRQTEELIQTLTTGVSAEEGHENGYMEQLQQAKQRLSQAATTIEQARRKTNHVQKQIKELEPQARRAAKENESLITKLAGERKVLQGVQNELTGLAWDPQVEADLRQRRTATETNLRALRQRCDGAAAALAGHEFIYSDPTPNFDRSQVKGLVANLVTLDPEHYDASTALEICAGGRLFNVVVANEQVGTQLLQRGKLRRRVTIIPLNKIQAFRASAQAVASAKRLAPGKVDLALELVGYDQEVSAAMQYVFGGTLVCQDAATAEQVTFHRDVRLKSVTLEGDVYDPAGTLQGGSKPNSSGFLVKLQALHDLKRQVAAHEHELADINSQLAAAQSTIAQFNRLQNTIELKAHEVSLLEGRLAKTTHAQLMQQVEEGKTELEYLQTQIEAAQREKEADLTKCQEIEREMREFKQDKTSKLKEMKTKLASSKAQLSKSTQGVKTMQREVQTLALEIEQLDTDVVSLKAQIEMASQVLKDAAAEEEAMTKSMTELKAALDEAQKALDAEKATLTSFDEETRELEQLVKTKAALQTDITLELQELTHGLERFQRDREQGRKVIAHLEEKYDWIQDARELFGQPGTAFDFVHQNPLEARHQLKQLEERHARLRRTTNTSVMANIENVEKREVSLKQMLATVLKDKRKIEDTITSLDDYKRDALEKTWKIVDKDFGDIFGELLAGCSARLEPPEGKTLMEGLEVKVCLGGVWKQSLTELSGGQRSLVALSLILSLLQFKPAPMYILDEIDSALDLSHTQNIGQLFRTRFKGAQFIVVSLKEGMFNNANVLFRAKFRDGVSMVERIAQRQKRPTPPTSSARRPVMASATATAASRRTSINDVTPTQPARLVR</sequence>
<dbReference type="GO" id="GO:0005694">
    <property type="term" value="C:chromosome"/>
    <property type="evidence" value="ECO:0007669"/>
    <property type="project" value="InterPro"/>
</dbReference>
<dbReference type="EMBL" id="JANBPT010000012">
    <property type="protein sequence ID" value="KAJ1930247.1"/>
    <property type="molecule type" value="Genomic_DNA"/>
</dbReference>
<dbReference type="GO" id="GO:0016887">
    <property type="term" value="F:ATP hydrolysis activity"/>
    <property type="evidence" value="ECO:0007669"/>
    <property type="project" value="InterPro"/>
</dbReference>
<dbReference type="GO" id="GO:0007076">
    <property type="term" value="P:mitotic chromosome condensation"/>
    <property type="evidence" value="ECO:0007669"/>
    <property type="project" value="UniProtKB-ARBA"/>
</dbReference>
<evidence type="ECO:0000313" key="16">
    <source>
        <dbReference type="Proteomes" id="UP001150569"/>
    </source>
</evidence>
<evidence type="ECO:0000256" key="9">
    <source>
        <dbReference type="ARBA" id="ARBA00023242"/>
    </source>
</evidence>
<protein>
    <recommendedName>
        <fullName evidence="11">Structural maintenance of chromosomes protein</fullName>
    </recommendedName>
</protein>
<evidence type="ECO:0000256" key="3">
    <source>
        <dbReference type="ARBA" id="ARBA00022618"/>
    </source>
</evidence>
<keyword evidence="8" id="KW-0226">DNA condensation</keyword>
<dbReference type="FunFam" id="3.40.50.300:FF:000278">
    <property type="entry name" value="Structural maintenance of chromosomes 2"/>
    <property type="match status" value="1"/>
</dbReference>
<organism evidence="15 16">
    <name type="scientific">Tieghemiomyces parasiticus</name>
    <dbReference type="NCBI Taxonomy" id="78921"/>
    <lineage>
        <taxon>Eukaryota</taxon>
        <taxon>Fungi</taxon>
        <taxon>Fungi incertae sedis</taxon>
        <taxon>Zoopagomycota</taxon>
        <taxon>Kickxellomycotina</taxon>
        <taxon>Dimargaritomycetes</taxon>
        <taxon>Dimargaritales</taxon>
        <taxon>Dimargaritaceae</taxon>
        <taxon>Tieghemiomyces</taxon>
    </lineage>
</organism>
<evidence type="ECO:0000256" key="13">
    <source>
        <dbReference type="SAM" id="MobiDB-lite"/>
    </source>
</evidence>
<dbReference type="InterPro" id="IPR010935">
    <property type="entry name" value="SMC_hinge"/>
</dbReference>
<dbReference type="GO" id="GO:0005524">
    <property type="term" value="F:ATP binding"/>
    <property type="evidence" value="ECO:0007669"/>
    <property type="project" value="UniProtKB-KW"/>
</dbReference>
<accession>A0A9W8AMN3</accession>
<dbReference type="Gene3D" id="3.40.50.300">
    <property type="entry name" value="P-loop containing nucleotide triphosphate hydrolases"/>
    <property type="match status" value="2"/>
</dbReference>
<reference evidence="15" key="1">
    <citation type="submission" date="2022-07" db="EMBL/GenBank/DDBJ databases">
        <title>Phylogenomic reconstructions and comparative analyses of Kickxellomycotina fungi.</title>
        <authorList>
            <person name="Reynolds N.K."/>
            <person name="Stajich J.E."/>
            <person name="Barry K."/>
            <person name="Grigoriev I.V."/>
            <person name="Crous P."/>
            <person name="Smith M.E."/>
        </authorList>
    </citation>
    <scope>NUCLEOTIDE SEQUENCE</scope>
    <source>
        <strain evidence="15">RSA 861</strain>
    </source>
</reference>
<dbReference type="InterPro" id="IPR027120">
    <property type="entry name" value="Smc2_ABC"/>
</dbReference>
<evidence type="ECO:0000256" key="12">
    <source>
        <dbReference type="SAM" id="Coils"/>
    </source>
</evidence>
<dbReference type="SUPFAM" id="SSF52540">
    <property type="entry name" value="P-loop containing nucleoside triphosphate hydrolases"/>
    <property type="match status" value="1"/>
</dbReference>
<keyword evidence="10" id="KW-0131">Cell cycle</keyword>
<evidence type="ECO:0000256" key="5">
    <source>
        <dbReference type="ARBA" id="ARBA00022776"/>
    </source>
</evidence>
<evidence type="ECO:0000256" key="2">
    <source>
        <dbReference type="ARBA" id="ARBA00005231"/>
    </source>
</evidence>
<evidence type="ECO:0000313" key="15">
    <source>
        <dbReference type="EMBL" id="KAJ1930247.1"/>
    </source>
</evidence>
<keyword evidence="6" id="KW-0067">ATP-binding</keyword>
<feature type="region of interest" description="Disordered" evidence="13">
    <location>
        <begin position="1173"/>
        <end position="1219"/>
    </location>
</feature>
<keyword evidence="5" id="KW-0498">Mitosis</keyword>
<evidence type="ECO:0000256" key="11">
    <source>
        <dbReference type="PIRNR" id="PIRNR005719"/>
    </source>
</evidence>
<evidence type="ECO:0000259" key="14">
    <source>
        <dbReference type="SMART" id="SM00968"/>
    </source>
</evidence>
<evidence type="ECO:0000256" key="7">
    <source>
        <dbReference type="ARBA" id="ARBA00023054"/>
    </source>
</evidence>
<dbReference type="FunFam" id="3.40.50.300:FF:000385">
    <property type="entry name" value="Structural maintenance of chromosomes 2"/>
    <property type="match status" value="1"/>
</dbReference>
<comment type="caution">
    <text evidence="15">The sequence shown here is derived from an EMBL/GenBank/DDBJ whole genome shotgun (WGS) entry which is preliminary data.</text>
</comment>
<dbReference type="Proteomes" id="UP001150569">
    <property type="component" value="Unassembled WGS sequence"/>
</dbReference>
<dbReference type="GO" id="GO:0051301">
    <property type="term" value="P:cell division"/>
    <property type="evidence" value="ECO:0007669"/>
    <property type="project" value="UniProtKB-KW"/>
</dbReference>
<feature type="coiled-coil region" evidence="12">
    <location>
        <begin position="260"/>
        <end position="287"/>
    </location>
</feature>
<dbReference type="PANTHER" id="PTHR43977">
    <property type="entry name" value="STRUCTURAL MAINTENANCE OF CHROMOSOMES PROTEIN 3"/>
    <property type="match status" value="1"/>
</dbReference>
<comment type="similarity">
    <text evidence="2">Belongs to the SMC family. SMC2 subfamily.</text>
</comment>
<dbReference type="Pfam" id="PF02463">
    <property type="entry name" value="SMC_N"/>
    <property type="match status" value="1"/>
</dbReference>
<gene>
    <name evidence="15" type="primary">SMC2_1</name>
    <name evidence="15" type="ORF">IWQ60_000491</name>
</gene>
<dbReference type="InterPro" id="IPR027417">
    <property type="entry name" value="P-loop_NTPase"/>
</dbReference>
<feature type="compositionally biased region" description="Low complexity" evidence="13">
    <location>
        <begin position="1184"/>
        <end position="1204"/>
    </location>
</feature>
<evidence type="ECO:0000256" key="1">
    <source>
        <dbReference type="ARBA" id="ARBA00004123"/>
    </source>
</evidence>
<dbReference type="PIRSF" id="PIRSF005719">
    <property type="entry name" value="SMC"/>
    <property type="match status" value="1"/>
</dbReference>
<dbReference type="Gene3D" id="1.20.1060.20">
    <property type="match status" value="1"/>
</dbReference>
<keyword evidence="4" id="KW-0547">Nucleotide-binding</keyword>
<dbReference type="GO" id="GO:0005634">
    <property type="term" value="C:nucleus"/>
    <property type="evidence" value="ECO:0007669"/>
    <property type="project" value="UniProtKB-SubCell"/>
</dbReference>
<evidence type="ECO:0000256" key="6">
    <source>
        <dbReference type="ARBA" id="ARBA00022840"/>
    </source>
</evidence>
<keyword evidence="7 12" id="KW-0175">Coiled coil</keyword>
<dbReference type="SMART" id="SM00968">
    <property type="entry name" value="SMC_hinge"/>
    <property type="match status" value="1"/>
</dbReference>
<keyword evidence="3" id="KW-0132">Cell division</keyword>
<evidence type="ECO:0000256" key="4">
    <source>
        <dbReference type="ARBA" id="ARBA00022741"/>
    </source>
</evidence>
<keyword evidence="9 11" id="KW-0539">Nucleus</keyword>
<evidence type="ECO:0000256" key="10">
    <source>
        <dbReference type="ARBA" id="ARBA00023306"/>
    </source>
</evidence>
<name>A0A9W8AMN3_9FUNG</name>
<feature type="coiled-coil region" evidence="12">
    <location>
        <begin position="683"/>
        <end position="939"/>
    </location>
</feature>
<evidence type="ECO:0000256" key="8">
    <source>
        <dbReference type="ARBA" id="ARBA00023067"/>
    </source>
</evidence>
<dbReference type="Pfam" id="PF06470">
    <property type="entry name" value="SMC_hinge"/>
    <property type="match status" value="1"/>
</dbReference>
<keyword evidence="16" id="KW-1185">Reference proteome</keyword>
<dbReference type="InterPro" id="IPR024704">
    <property type="entry name" value="SMC"/>
</dbReference>
<feature type="coiled-coil region" evidence="12">
    <location>
        <begin position="326"/>
        <end position="367"/>
    </location>
</feature>
<feature type="domain" description="SMC hinge" evidence="14">
    <location>
        <begin position="521"/>
        <end position="642"/>
    </location>
</feature>